<evidence type="ECO:0000256" key="1">
    <source>
        <dbReference type="SAM" id="Phobius"/>
    </source>
</evidence>
<sequence>MSPYSLAIIGAIALILWSIVSGMILLIRQLEKRHQANENDNTGQVLPTTVVDTESPPAYDDVIKSPPPYIIYPGHISGSYPVASLYYCYCGSDISSPCKHQNHSDTFLPSYSEAVNVFTYGTDKHIHL</sequence>
<evidence type="ECO:0000313" key="2">
    <source>
        <dbReference type="EMBL" id="CAL4070372.1"/>
    </source>
</evidence>
<keyword evidence="1" id="KW-1133">Transmembrane helix</keyword>
<accession>A0AAV2Q8E0</accession>
<comment type="caution">
    <text evidence="2">The sequence shown here is derived from an EMBL/GenBank/DDBJ whole genome shotgun (WGS) entry which is preliminary data.</text>
</comment>
<protein>
    <submittedName>
        <fullName evidence="2">Uncharacterized protein</fullName>
    </submittedName>
</protein>
<evidence type="ECO:0000313" key="3">
    <source>
        <dbReference type="Proteomes" id="UP001497623"/>
    </source>
</evidence>
<keyword evidence="3" id="KW-1185">Reference proteome</keyword>
<proteinExistence type="predicted"/>
<dbReference type="EMBL" id="CAXKWB010003802">
    <property type="protein sequence ID" value="CAL4070372.1"/>
    <property type="molecule type" value="Genomic_DNA"/>
</dbReference>
<keyword evidence="1" id="KW-0472">Membrane</keyword>
<reference evidence="2 3" key="1">
    <citation type="submission" date="2024-05" db="EMBL/GenBank/DDBJ databases">
        <authorList>
            <person name="Wallberg A."/>
        </authorList>
    </citation>
    <scope>NUCLEOTIDE SEQUENCE [LARGE SCALE GENOMIC DNA]</scope>
</reference>
<feature type="transmembrane region" description="Helical" evidence="1">
    <location>
        <begin position="6"/>
        <end position="27"/>
    </location>
</feature>
<name>A0AAV2Q8E0_MEGNR</name>
<keyword evidence="1" id="KW-0812">Transmembrane</keyword>
<dbReference type="Proteomes" id="UP001497623">
    <property type="component" value="Unassembled WGS sequence"/>
</dbReference>
<dbReference type="AlphaFoldDB" id="A0AAV2Q8E0"/>
<organism evidence="2 3">
    <name type="scientific">Meganyctiphanes norvegica</name>
    <name type="common">Northern krill</name>
    <name type="synonym">Thysanopoda norvegica</name>
    <dbReference type="NCBI Taxonomy" id="48144"/>
    <lineage>
        <taxon>Eukaryota</taxon>
        <taxon>Metazoa</taxon>
        <taxon>Ecdysozoa</taxon>
        <taxon>Arthropoda</taxon>
        <taxon>Crustacea</taxon>
        <taxon>Multicrustacea</taxon>
        <taxon>Malacostraca</taxon>
        <taxon>Eumalacostraca</taxon>
        <taxon>Eucarida</taxon>
        <taxon>Euphausiacea</taxon>
        <taxon>Euphausiidae</taxon>
        <taxon>Meganyctiphanes</taxon>
    </lineage>
</organism>
<gene>
    <name evidence="2" type="ORF">MNOR_LOCUS8254</name>
</gene>